<feature type="signal peptide" evidence="7">
    <location>
        <begin position="1"/>
        <end position="31"/>
    </location>
</feature>
<keyword evidence="2" id="KW-1003">Cell membrane</keyword>
<evidence type="ECO:0000256" key="1">
    <source>
        <dbReference type="ARBA" id="ARBA00004651"/>
    </source>
</evidence>
<keyword evidence="10" id="KW-1185">Reference proteome</keyword>
<keyword evidence="3 6" id="KW-0812">Transmembrane</keyword>
<keyword evidence="7" id="KW-0732">Signal</keyword>
<accession>A0A0J8AC64</accession>
<feature type="transmembrane region" description="Helical" evidence="6">
    <location>
        <begin position="154"/>
        <end position="172"/>
    </location>
</feature>
<dbReference type="GO" id="GO:0005886">
    <property type="term" value="C:plasma membrane"/>
    <property type="evidence" value="ECO:0007669"/>
    <property type="project" value="UniProtKB-SubCell"/>
</dbReference>
<keyword evidence="5 6" id="KW-0472">Membrane</keyword>
<evidence type="ECO:0000256" key="6">
    <source>
        <dbReference type="SAM" id="Phobius"/>
    </source>
</evidence>
<feature type="transmembrane region" description="Helical" evidence="6">
    <location>
        <begin position="46"/>
        <end position="65"/>
    </location>
</feature>
<evidence type="ECO:0000313" key="9">
    <source>
        <dbReference type="EMBL" id="KMS52730.1"/>
    </source>
</evidence>
<dbReference type="RefSeq" id="WP_059152791.1">
    <property type="nucleotide sequence ID" value="NZ_KQ130456.1"/>
</dbReference>
<reference evidence="9 10" key="1">
    <citation type="journal article" date="2015" name="G3 (Bethesda)">
        <title>Insights into Ongoing Evolution of the Hexachlorocyclohexane Catabolic Pathway from Comparative Genomics of Ten Sphingomonadaceae Strains.</title>
        <authorList>
            <person name="Pearce S.L."/>
            <person name="Oakeshott J.G."/>
            <person name="Pandey G."/>
        </authorList>
    </citation>
    <scope>NUCLEOTIDE SEQUENCE [LARGE SCALE GENOMIC DNA]</scope>
    <source>
        <strain evidence="9 10">LL02</strain>
    </source>
</reference>
<feature type="transmembrane region" description="Helical" evidence="6">
    <location>
        <begin position="243"/>
        <end position="263"/>
    </location>
</feature>
<dbReference type="PATRIC" id="fig|1114963.3.peg.3778"/>
<dbReference type="EMBL" id="JACU01000008">
    <property type="protein sequence ID" value="KMS52730.1"/>
    <property type="molecule type" value="Genomic_DNA"/>
</dbReference>
<feature type="transmembrane region" description="Helical" evidence="6">
    <location>
        <begin position="184"/>
        <end position="205"/>
    </location>
</feature>
<evidence type="ECO:0000259" key="8">
    <source>
        <dbReference type="Pfam" id="PF00892"/>
    </source>
</evidence>
<comment type="caution">
    <text evidence="9">The sequence shown here is derived from an EMBL/GenBank/DDBJ whole genome shotgun (WGS) entry which is preliminary data.</text>
</comment>
<proteinExistence type="predicted"/>
<feature type="chain" id="PRO_5005293426" evidence="7">
    <location>
        <begin position="32"/>
        <end position="304"/>
    </location>
</feature>
<dbReference type="InterPro" id="IPR037185">
    <property type="entry name" value="EmrE-like"/>
</dbReference>
<name>A0A0J8AC64_9SPHN</name>
<dbReference type="OrthoDB" id="9815120at2"/>
<keyword evidence="4 6" id="KW-1133">Transmembrane helix</keyword>
<evidence type="ECO:0000256" key="4">
    <source>
        <dbReference type="ARBA" id="ARBA00022989"/>
    </source>
</evidence>
<organism evidence="9 10">
    <name type="scientific">Novosphingobium barchaimii LL02</name>
    <dbReference type="NCBI Taxonomy" id="1114963"/>
    <lineage>
        <taxon>Bacteria</taxon>
        <taxon>Pseudomonadati</taxon>
        <taxon>Pseudomonadota</taxon>
        <taxon>Alphaproteobacteria</taxon>
        <taxon>Sphingomonadales</taxon>
        <taxon>Sphingomonadaceae</taxon>
        <taxon>Novosphingobium</taxon>
    </lineage>
</organism>
<dbReference type="InterPro" id="IPR000620">
    <property type="entry name" value="EamA_dom"/>
</dbReference>
<dbReference type="SUPFAM" id="SSF103481">
    <property type="entry name" value="Multidrug resistance efflux transporter EmrE"/>
    <property type="match status" value="2"/>
</dbReference>
<dbReference type="PANTHER" id="PTHR42920:SF5">
    <property type="entry name" value="EAMA DOMAIN-CONTAINING PROTEIN"/>
    <property type="match status" value="1"/>
</dbReference>
<gene>
    <name evidence="9" type="ORF">V474_24620</name>
</gene>
<sequence>MHTPTPLSSPRNNLSALLPYAALLAAMVAFATGSSAAKQLFPMVGAAGTTLYRVGFAAILLTAMWRPWRRRWTRGELLSLVRYGAVLGLMNLSFYLALRTVPLGLAIAIELLGPLSVALFNSRRLLHFVWIALALGGLALLLPGGDVTGGLDPVGIGFALCAAVCWGLYIVCGKKVAHLHPGQTVAMGMVFATLAVAPFGIASMGEGLLNIHAAMLGLIVAVLSSAIPYSLEMISLRHIPERTYGVVLSIDPAIGALAGYVLLGEVMTGRQMAALSCVIFAAVGAVLTRGPEARPAPVEALMTP</sequence>
<comment type="subcellular location">
    <subcellularLocation>
        <location evidence="1">Cell membrane</location>
        <topology evidence="1">Multi-pass membrane protein</topology>
    </subcellularLocation>
</comment>
<dbReference type="Pfam" id="PF00892">
    <property type="entry name" value="EamA"/>
    <property type="match status" value="1"/>
</dbReference>
<feature type="transmembrane region" description="Helical" evidence="6">
    <location>
        <begin position="269"/>
        <end position="287"/>
    </location>
</feature>
<evidence type="ECO:0000256" key="3">
    <source>
        <dbReference type="ARBA" id="ARBA00022692"/>
    </source>
</evidence>
<feature type="transmembrane region" description="Helical" evidence="6">
    <location>
        <begin position="211"/>
        <end position="231"/>
    </location>
</feature>
<dbReference type="Proteomes" id="UP000052268">
    <property type="component" value="Unassembled WGS sequence"/>
</dbReference>
<feature type="transmembrane region" description="Helical" evidence="6">
    <location>
        <begin position="125"/>
        <end position="142"/>
    </location>
</feature>
<dbReference type="PANTHER" id="PTHR42920">
    <property type="entry name" value="OS03G0707200 PROTEIN-RELATED"/>
    <property type="match status" value="1"/>
</dbReference>
<evidence type="ECO:0000256" key="7">
    <source>
        <dbReference type="SAM" id="SignalP"/>
    </source>
</evidence>
<evidence type="ECO:0000313" key="10">
    <source>
        <dbReference type="Proteomes" id="UP000052268"/>
    </source>
</evidence>
<protein>
    <submittedName>
        <fullName evidence="9">Membrane protein</fullName>
    </submittedName>
</protein>
<evidence type="ECO:0000256" key="2">
    <source>
        <dbReference type="ARBA" id="ARBA00022475"/>
    </source>
</evidence>
<evidence type="ECO:0000256" key="5">
    <source>
        <dbReference type="ARBA" id="ARBA00023136"/>
    </source>
</evidence>
<feature type="transmembrane region" description="Helical" evidence="6">
    <location>
        <begin position="77"/>
        <end position="97"/>
    </location>
</feature>
<dbReference type="InterPro" id="IPR051258">
    <property type="entry name" value="Diverse_Substrate_Transporter"/>
</dbReference>
<dbReference type="AlphaFoldDB" id="A0A0J8AC64"/>
<feature type="domain" description="EamA" evidence="8">
    <location>
        <begin position="155"/>
        <end position="284"/>
    </location>
</feature>
<feature type="transmembrane region" description="Helical" evidence="6">
    <location>
        <begin position="103"/>
        <end position="120"/>
    </location>
</feature>